<dbReference type="EMBL" id="QOUI01000007">
    <property type="protein sequence ID" value="RCK69055.1"/>
    <property type="molecule type" value="Genomic_DNA"/>
</dbReference>
<dbReference type="Pfam" id="PF14062">
    <property type="entry name" value="DUF4253"/>
    <property type="match status" value="1"/>
</dbReference>
<organism evidence="2 3">
    <name type="scientific">Desertihabitans brevis</name>
    <dbReference type="NCBI Taxonomy" id="2268447"/>
    <lineage>
        <taxon>Bacteria</taxon>
        <taxon>Bacillati</taxon>
        <taxon>Actinomycetota</taxon>
        <taxon>Actinomycetes</taxon>
        <taxon>Propionibacteriales</taxon>
        <taxon>Propionibacteriaceae</taxon>
        <taxon>Desertihabitans</taxon>
    </lineage>
</organism>
<dbReference type="AlphaFoldDB" id="A0A367YT30"/>
<dbReference type="InterPro" id="IPR025349">
    <property type="entry name" value="DUF4253"/>
</dbReference>
<comment type="caution">
    <text evidence="2">The sequence shown here is derived from an EMBL/GenBank/DDBJ whole genome shotgun (WGS) entry which is preliminary data.</text>
</comment>
<keyword evidence="3" id="KW-1185">Reference proteome</keyword>
<protein>
    <submittedName>
        <fullName evidence="2">DUF4253 domain-containing protein</fullName>
    </submittedName>
</protein>
<gene>
    <name evidence="2" type="ORF">DT076_11895</name>
</gene>
<accession>A0A367YT30</accession>
<name>A0A367YT30_9ACTN</name>
<evidence type="ECO:0000313" key="3">
    <source>
        <dbReference type="Proteomes" id="UP000252770"/>
    </source>
</evidence>
<reference evidence="2 3" key="1">
    <citation type="submission" date="2018-07" db="EMBL/GenBank/DDBJ databases">
        <title>Desertimonas flava gen. nov. sp. nov.</title>
        <authorList>
            <person name="Liu S."/>
        </authorList>
    </citation>
    <scope>NUCLEOTIDE SEQUENCE [LARGE SCALE GENOMIC DNA]</scope>
    <source>
        <strain evidence="2 3">16Sb5-5</strain>
    </source>
</reference>
<sequence length="75" mass="8065">MGGPLRRRPVVGIGSDTLLLQAGRTPTDPAGLDALVAEHHAFCPDGIDQGLPAEEYRAGLAAQQPDRGVWAFWWD</sequence>
<feature type="domain" description="DUF4253" evidence="1">
    <location>
        <begin position="10"/>
        <end position="75"/>
    </location>
</feature>
<dbReference type="Proteomes" id="UP000252770">
    <property type="component" value="Unassembled WGS sequence"/>
</dbReference>
<proteinExistence type="predicted"/>
<evidence type="ECO:0000313" key="2">
    <source>
        <dbReference type="EMBL" id="RCK69055.1"/>
    </source>
</evidence>
<evidence type="ECO:0000259" key="1">
    <source>
        <dbReference type="Pfam" id="PF14062"/>
    </source>
</evidence>